<feature type="zinc finger region" description="C3H1-type" evidence="1">
    <location>
        <begin position="97"/>
        <end position="126"/>
    </location>
</feature>
<proteinExistence type="predicted"/>
<gene>
    <name evidence="4" type="ORF">PMAA_080620</name>
</gene>
<accession>B6QF09</accession>
<dbReference type="GO" id="GO:0008270">
    <property type="term" value="F:zinc ion binding"/>
    <property type="evidence" value="ECO:0007669"/>
    <property type="project" value="UniProtKB-KW"/>
</dbReference>
<keyword evidence="1" id="KW-0479">Metal-binding</keyword>
<dbReference type="PROSITE" id="PS50103">
    <property type="entry name" value="ZF_C3H1"/>
    <property type="match status" value="1"/>
</dbReference>
<keyword evidence="5" id="KW-1185">Reference proteome</keyword>
<feature type="compositionally biased region" description="Polar residues" evidence="2">
    <location>
        <begin position="230"/>
        <end position="239"/>
    </location>
</feature>
<keyword evidence="1" id="KW-0862">Zinc</keyword>
<evidence type="ECO:0000313" key="4">
    <source>
        <dbReference type="EMBL" id="EEA24044.1"/>
    </source>
</evidence>
<dbReference type="VEuPathDB" id="FungiDB:PMAA_080620"/>
<dbReference type="InterPro" id="IPR000571">
    <property type="entry name" value="Znf_CCCH"/>
</dbReference>
<dbReference type="EMBL" id="DS995901">
    <property type="protein sequence ID" value="EEA24044.1"/>
    <property type="molecule type" value="Genomic_DNA"/>
</dbReference>
<feature type="domain" description="C3H1-type" evidence="3">
    <location>
        <begin position="97"/>
        <end position="126"/>
    </location>
</feature>
<evidence type="ECO:0000313" key="5">
    <source>
        <dbReference type="Proteomes" id="UP000001294"/>
    </source>
</evidence>
<reference evidence="5" key="1">
    <citation type="journal article" date="2015" name="Genome Announc.">
        <title>Genome sequence of the AIDS-associated pathogen Penicillium marneffei (ATCC18224) and its near taxonomic relative Talaromyces stipitatus (ATCC10500).</title>
        <authorList>
            <person name="Nierman W.C."/>
            <person name="Fedorova-Abrams N.D."/>
            <person name="Andrianopoulos A."/>
        </authorList>
    </citation>
    <scope>NUCLEOTIDE SEQUENCE [LARGE SCALE GENOMIC DNA]</scope>
    <source>
        <strain evidence="5">ATCC 18224 / CBS 334.59 / QM 7333</strain>
    </source>
</reference>
<feature type="region of interest" description="Disordered" evidence="2">
    <location>
        <begin position="219"/>
        <end position="247"/>
    </location>
</feature>
<evidence type="ECO:0000256" key="2">
    <source>
        <dbReference type="SAM" id="MobiDB-lite"/>
    </source>
</evidence>
<keyword evidence="1" id="KW-0863">Zinc-finger</keyword>
<protein>
    <recommendedName>
        <fullName evidence="3">C3H1-type domain-containing protein</fullName>
    </recommendedName>
</protein>
<dbReference type="STRING" id="441960.B6QF09"/>
<dbReference type="OrthoDB" id="5355510at2759"/>
<dbReference type="PhylomeDB" id="B6QF09"/>
<name>B6QF09_TALMQ</name>
<evidence type="ECO:0000259" key="3">
    <source>
        <dbReference type="PROSITE" id="PS50103"/>
    </source>
</evidence>
<dbReference type="AlphaFoldDB" id="B6QF09"/>
<organism evidence="4 5">
    <name type="scientific">Talaromyces marneffei (strain ATCC 18224 / CBS 334.59 / QM 7333)</name>
    <name type="common">Penicillium marneffei</name>
    <dbReference type="NCBI Taxonomy" id="441960"/>
    <lineage>
        <taxon>Eukaryota</taxon>
        <taxon>Fungi</taxon>
        <taxon>Dikarya</taxon>
        <taxon>Ascomycota</taxon>
        <taxon>Pezizomycotina</taxon>
        <taxon>Eurotiomycetes</taxon>
        <taxon>Eurotiomycetidae</taxon>
        <taxon>Eurotiales</taxon>
        <taxon>Trichocomaceae</taxon>
        <taxon>Talaromyces</taxon>
        <taxon>Talaromyces sect. Talaromyces</taxon>
    </lineage>
</organism>
<dbReference type="HOGENOM" id="CLU_706174_0_0_1"/>
<dbReference type="Proteomes" id="UP000001294">
    <property type="component" value="Unassembled WGS sequence"/>
</dbReference>
<sequence length="391" mass="42640">MSEIRPQFFLVRENDTIVPLIALDELPADFTIPGVSRNLGMADTGGMTSVGKVPSRGAIYVVNSISEGKDDRFASLNGKGKGRFNDKKQTGIPVDGNGRKIYCSFWLRHGECMFEQQGCQYKHIMPQDLDIIRRCGLHDIPPWYQKKYGVSGLLRPSGVNQNNWRKPRGVLKPIEHNDETVNGNGAPAHGKDNPILATPESSNVEETVTGAHVAAAEVPHAADKKKEPIASTTKNSGANPVTPPNANRFVDFERIGTASFGYKYDAPAPQTPTERLPMRARRLFEARGPNNDYSTSPDSSIPSMTLTGNSFSSFSSLGGTPRSVSEETVKVIQASKPTAVIDGDIEAADDTLDNLNNELAKFTANEPPYRSISELLPTSLPEDRYGNLILI</sequence>
<evidence type="ECO:0000256" key="1">
    <source>
        <dbReference type="PROSITE-ProRule" id="PRU00723"/>
    </source>
</evidence>